<keyword evidence="7 8" id="KW-0472">Membrane</keyword>
<comment type="similarity">
    <text evidence="8">Belongs to the binding-protein-dependent transport system permease family.</text>
</comment>
<dbReference type="SUPFAM" id="SSF161098">
    <property type="entry name" value="MetI-like"/>
    <property type="match status" value="1"/>
</dbReference>
<evidence type="ECO:0000256" key="4">
    <source>
        <dbReference type="ARBA" id="ARBA00022692"/>
    </source>
</evidence>
<evidence type="ECO:0000256" key="5">
    <source>
        <dbReference type="ARBA" id="ARBA00022970"/>
    </source>
</evidence>
<dbReference type="NCBIfam" id="TIGR01726">
    <property type="entry name" value="HEQRo_perm_3TM"/>
    <property type="match status" value="1"/>
</dbReference>
<keyword evidence="5" id="KW-0029">Amino-acid transport</keyword>
<evidence type="ECO:0000256" key="6">
    <source>
        <dbReference type="ARBA" id="ARBA00022989"/>
    </source>
</evidence>
<dbReference type="NCBIfam" id="TIGR03003">
    <property type="entry name" value="ectoine_ehuD"/>
    <property type="match status" value="1"/>
</dbReference>
<dbReference type="AlphaFoldDB" id="A0A7I8D993"/>
<organism evidence="10 11">
    <name type="scientific">Effusibacillus dendaii</name>
    <dbReference type="NCBI Taxonomy" id="2743772"/>
    <lineage>
        <taxon>Bacteria</taxon>
        <taxon>Bacillati</taxon>
        <taxon>Bacillota</taxon>
        <taxon>Bacilli</taxon>
        <taxon>Bacillales</taxon>
        <taxon>Alicyclobacillaceae</taxon>
        <taxon>Effusibacillus</taxon>
    </lineage>
</organism>
<accession>A0A7I8D993</accession>
<evidence type="ECO:0000313" key="10">
    <source>
        <dbReference type="EMBL" id="BCJ86708.1"/>
    </source>
</evidence>
<dbReference type="KEGG" id="eff:skT53_16930"/>
<protein>
    <submittedName>
        <fullName evidence="10">Ectoine/hydroxyectoine ABC transporter permease subunit EhuD</fullName>
    </submittedName>
</protein>
<keyword evidence="11" id="KW-1185">Reference proteome</keyword>
<dbReference type="InterPro" id="IPR043429">
    <property type="entry name" value="ArtM/GltK/GlnP/TcyL/YhdX-like"/>
</dbReference>
<evidence type="ECO:0000256" key="8">
    <source>
        <dbReference type="RuleBase" id="RU363032"/>
    </source>
</evidence>
<dbReference type="PANTHER" id="PTHR30614">
    <property type="entry name" value="MEMBRANE COMPONENT OF AMINO ACID ABC TRANSPORTER"/>
    <property type="match status" value="1"/>
</dbReference>
<evidence type="ECO:0000256" key="7">
    <source>
        <dbReference type="ARBA" id="ARBA00023136"/>
    </source>
</evidence>
<keyword evidence="3" id="KW-1003">Cell membrane</keyword>
<evidence type="ECO:0000259" key="9">
    <source>
        <dbReference type="PROSITE" id="PS50928"/>
    </source>
</evidence>
<feature type="transmembrane region" description="Helical" evidence="8">
    <location>
        <begin position="20"/>
        <end position="41"/>
    </location>
</feature>
<feature type="domain" description="ABC transmembrane type-1" evidence="9">
    <location>
        <begin position="18"/>
        <end position="206"/>
    </location>
</feature>
<keyword evidence="6 8" id="KW-1133">Transmembrane helix</keyword>
<evidence type="ECO:0000256" key="3">
    <source>
        <dbReference type="ARBA" id="ARBA00022475"/>
    </source>
</evidence>
<sequence length="216" mass="24569">MWDWEFAYSILPKLLKVVDVTIEATLSGFVLAALLGMLLAFGRRSKRKPIAWASGLVVEFIRSTPLLIQLYFLYFALPFYGISLPAFTVGVIGLGLHYSTYLSEVYRAGIENVPRGQWEAAIALNFSRSQTWMRIILPQAIRPVVPVLGNYLITMFKETPLLSTITVVELMQTAKMIGSQSFRYLEAFTIAGFLFLLLSYLSAIWVRRMELRLEQK</sequence>
<dbReference type="PANTHER" id="PTHR30614:SF0">
    <property type="entry name" value="L-CYSTINE TRANSPORT SYSTEM PERMEASE PROTEIN TCYL"/>
    <property type="match status" value="1"/>
</dbReference>
<dbReference type="GO" id="GO:0006865">
    <property type="term" value="P:amino acid transport"/>
    <property type="evidence" value="ECO:0007669"/>
    <property type="project" value="UniProtKB-KW"/>
</dbReference>
<keyword evidence="2 8" id="KW-0813">Transport</keyword>
<comment type="subcellular location">
    <subcellularLocation>
        <location evidence="1 8">Cell membrane</location>
        <topology evidence="1 8">Multi-pass membrane protein</topology>
    </subcellularLocation>
</comment>
<dbReference type="Gene3D" id="1.10.3720.10">
    <property type="entry name" value="MetI-like"/>
    <property type="match status" value="1"/>
</dbReference>
<dbReference type="CDD" id="cd06261">
    <property type="entry name" value="TM_PBP2"/>
    <property type="match status" value="1"/>
</dbReference>
<reference evidence="10 11" key="1">
    <citation type="submission" date="2020-08" db="EMBL/GenBank/DDBJ databases">
        <title>Complete Genome Sequence of Effusibacillus dendaii Strain skT53, Isolated from Farmland soil.</title>
        <authorList>
            <person name="Konishi T."/>
            <person name="Kawasaki H."/>
        </authorList>
    </citation>
    <scope>NUCLEOTIDE SEQUENCE [LARGE SCALE GENOMIC DNA]</scope>
    <source>
        <strain evidence="11">skT53</strain>
    </source>
</reference>
<dbReference type="GO" id="GO:0043190">
    <property type="term" value="C:ATP-binding cassette (ABC) transporter complex"/>
    <property type="evidence" value="ECO:0007669"/>
    <property type="project" value="InterPro"/>
</dbReference>
<keyword evidence="4 8" id="KW-0812">Transmembrane</keyword>
<name>A0A7I8D993_9BACL</name>
<dbReference type="Proteomes" id="UP000593802">
    <property type="component" value="Chromosome"/>
</dbReference>
<dbReference type="InterPro" id="IPR035906">
    <property type="entry name" value="MetI-like_sf"/>
</dbReference>
<dbReference type="InterPro" id="IPR014341">
    <property type="entry name" value="Ectoine_EhuD"/>
</dbReference>
<gene>
    <name evidence="10" type="ORF">skT53_16930</name>
</gene>
<dbReference type="PROSITE" id="PS50928">
    <property type="entry name" value="ABC_TM1"/>
    <property type="match status" value="1"/>
</dbReference>
<dbReference type="Pfam" id="PF00528">
    <property type="entry name" value="BPD_transp_1"/>
    <property type="match status" value="1"/>
</dbReference>
<dbReference type="InterPro" id="IPR010065">
    <property type="entry name" value="AA_ABC_transptr_permease_3TM"/>
</dbReference>
<evidence type="ECO:0000256" key="2">
    <source>
        <dbReference type="ARBA" id="ARBA00022448"/>
    </source>
</evidence>
<feature type="transmembrane region" description="Helical" evidence="8">
    <location>
        <begin position="184"/>
        <end position="206"/>
    </location>
</feature>
<evidence type="ECO:0000256" key="1">
    <source>
        <dbReference type="ARBA" id="ARBA00004651"/>
    </source>
</evidence>
<evidence type="ECO:0000313" key="11">
    <source>
        <dbReference type="Proteomes" id="UP000593802"/>
    </source>
</evidence>
<dbReference type="InterPro" id="IPR000515">
    <property type="entry name" value="MetI-like"/>
</dbReference>
<proteinExistence type="inferred from homology"/>
<dbReference type="EMBL" id="AP023366">
    <property type="protein sequence ID" value="BCJ86708.1"/>
    <property type="molecule type" value="Genomic_DNA"/>
</dbReference>
<dbReference type="RefSeq" id="WP_200760682.1">
    <property type="nucleotide sequence ID" value="NZ_AP023366.1"/>
</dbReference>
<feature type="transmembrane region" description="Helical" evidence="8">
    <location>
        <begin position="71"/>
        <end position="96"/>
    </location>
</feature>
<dbReference type="GO" id="GO:0022857">
    <property type="term" value="F:transmembrane transporter activity"/>
    <property type="evidence" value="ECO:0007669"/>
    <property type="project" value="InterPro"/>
</dbReference>